<organism evidence="1 2">
    <name type="scientific">Acetobacter vaccinii</name>
    <dbReference type="NCBI Taxonomy" id="2592655"/>
    <lineage>
        <taxon>Bacteria</taxon>
        <taxon>Pseudomonadati</taxon>
        <taxon>Pseudomonadota</taxon>
        <taxon>Alphaproteobacteria</taxon>
        <taxon>Acetobacterales</taxon>
        <taxon>Acetobacteraceae</taxon>
        <taxon>Acetobacter</taxon>
    </lineage>
</organism>
<dbReference type="InterPro" id="IPR016195">
    <property type="entry name" value="Pol/histidinol_Pase-like"/>
</dbReference>
<sequence>MDSITPFASVTPTIPSGLSDYVHSLPFLGRISLDRKQLSAGEWTELVLTYEIGGVGLADGAWLKLAFKFYSDWALFQTSDPRAANYVSAEYHATALRPGQSPSTVQALKVRFDQKGHERPFQKAVIIDIVDGYLNPGDRIIIRLGDRRQGGAGTRVQTFVEKNFRFRMFIDPLGSSKFAEVPGDCVLDIVPAAPAALELIAPRFVAPHQSFGVRLRIDDVWGNTVENQEATGRLILTAPSGKEYDLKADFASSGWAIALVKDVQLDEAGEWLFRASLDDTSIVSVATYVTVEAKENDLSVFYADLHVHSQDTVGTNDTYYNLSYGKDVAGLDVLGYTVNDFNVTEEKWDEAVGIISRLNQPGQFVCYPGTEWCGNSAAGGDRNVVFLRDGKPRFPFDAAGNSVRSFEWNEFTAGAIKPGTWPVDQLWAAYADDPEGHLMIPHVGGRRCIFDWYHPDLERLTEITSAWGQFHWNYIDALARGYRVGASAASDEHQGRCGGGAPATAVFGSRGGLTGVLAERLDRASIGGALRARRTFATTGERSFASLRQGKVWMGEEAQADLNVPLSYRLLGTAGWEEVSLFDANRCIWQRNLHAELGLSSRQIRIRIGGARIKDRYRAAYWRGTIEITGAAILDVGTVGFDHPEQTAWRESATTVCFTTATHGDTDAIELTLSALEGARIRVSTDLFGYTKVGDSLQPPVHTACPKASLEISGQDLLTKSEVVLDIPGVELRLAVERITESALPRDIAGDIDWNCLSLPSCPVHALFLTARQRDQSRVWTSPLFLAV</sequence>
<dbReference type="Proteomes" id="UP000324536">
    <property type="component" value="Chromosome"/>
</dbReference>
<dbReference type="AlphaFoldDB" id="A0A5C1YTJ9"/>
<evidence type="ECO:0008006" key="3">
    <source>
        <dbReference type="Google" id="ProtNLM"/>
    </source>
</evidence>
<gene>
    <name evidence="1" type="ORF">FLP30_11165</name>
</gene>
<dbReference type="OrthoDB" id="543560at2"/>
<evidence type="ECO:0000313" key="1">
    <source>
        <dbReference type="EMBL" id="QEO18212.1"/>
    </source>
</evidence>
<evidence type="ECO:0000313" key="2">
    <source>
        <dbReference type="Proteomes" id="UP000324536"/>
    </source>
</evidence>
<protein>
    <recommendedName>
        <fullName evidence="3">DUF3604 domain-containing protein</fullName>
    </recommendedName>
</protein>
<dbReference type="RefSeq" id="WP_149279874.1">
    <property type="nucleotide sequence ID" value="NZ_CP043506.1"/>
</dbReference>
<dbReference type="Gene3D" id="3.20.20.140">
    <property type="entry name" value="Metal-dependent hydrolases"/>
    <property type="match status" value="1"/>
</dbReference>
<reference evidence="1 2" key="1">
    <citation type="submission" date="2019-09" db="EMBL/GenBank/DDBJ databases">
        <title>Genome sequencing of strain KACC 21233.</title>
        <authorList>
            <person name="Heo J."/>
            <person name="Kim S.-J."/>
            <person name="Kim J.-S."/>
            <person name="Hong S.-B."/>
            <person name="Kwon S.-W."/>
        </authorList>
    </citation>
    <scope>NUCLEOTIDE SEQUENCE [LARGE SCALE GENOMIC DNA]</scope>
    <source>
        <strain evidence="1 2">KACC 21233</strain>
    </source>
</reference>
<proteinExistence type="predicted"/>
<dbReference type="EMBL" id="CP043506">
    <property type="protein sequence ID" value="QEO18212.1"/>
    <property type="molecule type" value="Genomic_DNA"/>
</dbReference>
<name>A0A5C1YTJ9_9PROT</name>
<dbReference type="KEGG" id="acek:FLP30_11165"/>
<keyword evidence="2" id="KW-1185">Reference proteome</keyword>
<dbReference type="SUPFAM" id="SSF89550">
    <property type="entry name" value="PHP domain-like"/>
    <property type="match status" value="1"/>
</dbReference>
<accession>A0A5C1YTJ9</accession>